<dbReference type="SUPFAM" id="SSF46785">
    <property type="entry name" value="Winged helix' DNA-binding domain"/>
    <property type="match status" value="1"/>
</dbReference>
<dbReference type="Pfam" id="PF01325">
    <property type="entry name" value="Fe_dep_repress"/>
    <property type="match status" value="1"/>
</dbReference>
<dbReference type="PANTHER" id="PTHR33238:SF10">
    <property type="entry name" value="IRON-DEPENDENT REPRESSOR IDER"/>
    <property type="match status" value="1"/>
</dbReference>
<evidence type="ECO:0000256" key="4">
    <source>
        <dbReference type="ARBA" id="ARBA00023004"/>
    </source>
</evidence>
<keyword evidence="11" id="KW-1185">Reference proteome</keyword>
<dbReference type="SMART" id="SM00419">
    <property type="entry name" value="HTH_CRP"/>
    <property type="match status" value="1"/>
</dbReference>
<gene>
    <name evidence="10" type="ORF">ACFSYJ_14410</name>
</gene>
<organism evidence="10 11">
    <name type="scientific">Amycolatopsis samaneae</name>
    <dbReference type="NCBI Taxonomy" id="664691"/>
    <lineage>
        <taxon>Bacteria</taxon>
        <taxon>Bacillati</taxon>
        <taxon>Actinomycetota</taxon>
        <taxon>Actinomycetes</taxon>
        <taxon>Pseudonocardiales</taxon>
        <taxon>Pseudonocardiaceae</taxon>
        <taxon>Amycolatopsis</taxon>
    </lineage>
</organism>
<comment type="similarity">
    <text evidence="2">Belongs to the DtxR/MntR family.</text>
</comment>
<dbReference type="SUPFAM" id="SSF50037">
    <property type="entry name" value="C-terminal domain of transcriptional repressors"/>
    <property type="match status" value="1"/>
</dbReference>
<dbReference type="InterPro" id="IPR036421">
    <property type="entry name" value="Fe_dep_repressor_sf"/>
</dbReference>
<dbReference type="InterPro" id="IPR038157">
    <property type="entry name" value="FeoA_core_dom"/>
</dbReference>
<keyword evidence="5" id="KW-0805">Transcription regulation</keyword>
<name>A0ABW5GH35_9PSEU</name>
<protein>
    <submittedName>
        <fullName evidence="10">Metal-dependent transcriptional regulator</fullName>
    </submittedName>
</protein>
<dbReference type="Gene3D" id="1.10.10.10">
    <property type="entry name" value="Winged helix-like DNA-binding domain superfamily/Winged helix DNA-binding domain"/>
    <property type="match status" value="1"/>
</dbReference>
<keyword evidence="4" id="KW-0408">Iron</keyword>
<evidence type="ECO:0000256" key="6">
    <source>
        <dbReference type="ARBA" id="ARBA00023125"/>
    </source>
</evidence>
<keyword evidence="6" id="KW-0238">DNA-binding</keyword>
<evidence type="ECO:0000313" key="11">
    <source>
        <dbReference type="Proteomes" id="UP001597419"/>
    </source>
</evidence>
<dbReference type="InterPro" id="IPR036390">
    <property type="entry name" value="WH_DNA-bd_sf"/>
</dbReference>
<evidence type="ECO:0000256" key="2">
    <source>
        <dbReference type="ARBA" id="ARBA00007871"/>
    </source>
</evidence>
<dbReference type="SMART" id="SM00529">
    <property type="entry name" value="HTH_DTXR"/>
    <property type="match status" value="1"/>
</dbReference>
<feature type="domain" description="HTH dtxR-type" evidence="9">
    <location>
        <begin position="1"/>
        <end position="67"/>
    </location>
</feature>
<dbReference type="InterPro" id="IPR022689">
    <property type="entry name" value="Iron_dep_repressor"/>
</dbReference>
<dbReference type="PROSITE" id="PS50944">
    <property type="entry name" value="HTH_DTXR"/>
    <property type="match status" value="1"/>
</dbReference>
<dbReference type="SUPFAM" id="SSF47979">
    <property type="entry name" value="Iron-dependent repressor protein, dimerization domain"/>
    <property type="match status" value="1"/>
</dbReference>
<feature type="region of interest" description="Disordered" evidence="8">
    <location>
        <begin position="227"/>
        <end position="246"/>
    </location>
</feature>
<dbReference type="Pfam" id="PF04023">
    <property type="entry name" value="FeoA"/>
    <property type="match status" value="1"/>
</dbReference>
<dbReference type="InterPro" id="IPR050536">
    <property type="entry name" value="DtxR_MntR_Metal-Reg"/>
</dbReference>
<evidence type="ECO:0000256" key="1">
    <source>
        <dbReference type="ARBA" id="ARBA00004496"/>
    </source>
</evidence>
<dbReference type="Pfam" id="PF02742">
    <property type="entry name" value="Fe_dep_repr_C"/>
    <property type="match status" value="1"/>
</dbReference>
<sequence>MTAEGLIDTTEMYLKAAYELEEDGVVPLRARIADRLGQSPPTVSQTVSRLARDGLLELDDDRHLVLSAEGRRRAVRVMRKHRLAEVLLERVIGLDWATVHVEACRWEHVMSEQAERRIFALCGKPRYSPYGAPVPGLAEFDATAGQAPEPGGVRALAEAAPSGRARLYRISERIQEDVAFLRALHEAGVVPGAELEFAPEGDRIGIRTATGTLTLDRRRAAMLLVGGPADGDVPATTADSRLASSR</sequence>
<accession>A0ABW5GH35</accession>
<dbReference type="RefSeq" id="WP_345403080.1">
    <property type="nucleotide sequence ID" value="NZ_BAABHG010000014.1"/>
</dbReference>
<comment type="subunit">
    <text evidence="3">Homodimer.</text>
</comment>
<keyword evidence="7" id="KW-0804">Transcription</keyword>
<dbReference type="InterPro" id="IPR036388">
    <property type="entry name" value="WH-like_DNA-bd_sf"/>
</dbReference>
<evidence type="ECO:0000256" key="5">
    <source>
        <dbReference type="ARBA" id="ARBA00023015"/>
    </source>
</evidence>
<evidence type="ECO:0000313" key="10">
    <source>
        <dbReference type="EMBL" id="MFD2459804.1"/>
    </source>
</evidence>
<dbReference type="InterPro" id="IPR022687">
    <property type="entry name" value="HTH_DTXR"/>
</dbReference>
<dbReference type="InterPro" id="IPR008988">
    <property type="entry name" value="Transcriptional_repressor_C"/>
</dbReference>
<evidence type="ECO:0000256" key="8">
    <source>
        <dbReference type="SAM" id="MobiDB-lite"/>
    </source>
</evidence>
<dbReference type="Proteomes" id="UP001597419">
    <property type="component" value="Unassembled WGS sequence"/>
</dbReference>
<dbReference type="InterPro" id="IPR007167">
    <property type="entry name" value="Fe-transptr_FeoA-like"/>
</dbReference>
<dbReference type="EMBL" id="JBHUKU010000007">
    <property type="protein sequence ID" value="MFD2459804.1"/>
    <property type="molecule type" value="Genomic_DNA"/>
</dbReference>
<dbReference type="InterPro" id="IPR012318">
    <property type="entry name" value="HTH_CRP"/>
</dbReference>
<dbReference type="Gene3D" id="2.30.30.90">
    <property type="match status" value="1"/>
</dbReference>
<proteinExistence type="inferred from homology"/>
<feature type="compositionally biased region" description="Polar residues" evidence="8">
    <location>
        <begin position="237"/>
        <end position="246"/>
    </location>
</feature>
<dbReference type="Gene3D" id="1.10.60.10">
    <property type="entry name" value="Iron dependent repressor, metal binding and dimerisation domain"/>
    <property type="match status" value="1"/>
</dbReference>
<comment type="caution">
    <text evidence="10">The sequence shown here is derived from an EMBL/GenBank/DDBJ whole genome shotgun (WGS) entry which is preliminary data.</text>
</comment>
<comment type="subcellular location">
    <subcellularLocation>
        <location evidence="1">Cytoplasm</location>
    </subcellularLocation>
</comment>
<reference evidence="11" key="1">
    <citation type="journal article" date="2019" name="Int. J. Syst. Evol. Microbiol.">
        <title>The Global Catalogue of Microorganisms (GCM) 10K type strain sequencing project: providing services to taxonomists for standard genome sequencing and annotation.</title>
        <authorList>
            <consortium name="The Broad Institute Genomics Platform"/>
            <consortium name="The Broad Institute Genome Sequencing Center for Infectious Disease"/>
            <person name="Wu L."/>
            <person name="Ma J."/>
        </authorList>
    </citation>
    <scope>NUCLEOTIDE SEQUENCE [LARGE SCALE GENOMIC DNA]</scope>
    <source>
        <strain evidence="11">CGMCC 4.7643</strain>
    </source>
</reference>
<dbReference type="InterPro" id="IPR001367">
    <property type="entry name" value="Fe_dep_repressor"/>
</dbReference>
<dbReference type="PANTHER" id="PTHR33238">
    <property type="entry name" value="IRON (METAL) DEPENDENT REPRESSOR, DTXR FAMILY"/>
    <property type="match status" value="1"/>
</dbReference>
<evidence type="ECO:0000256" key="7">
    <source>
        <dbReference type="ARBA" id="ARBA00023163"/>
    </source>
</evidence>
<evidence type="ECO:0000256" key="3">
    <source>
        <dbReference type="ARBA" id="ARBA00011738"/>
    </source>
</evidence>
<evidence type="ECO:0000259" key="9">
    <source>
        <dbReference type="PROSITE" id="PS50944"/>
    </source>
</evidence>